<dbReference type="InterPro" id="IPR001810">
    <property type="entry name" value="F-box_dom"/>
</dbReference>
<evidence type="ECO:0000259" key="1">
    <source>
        <dbReference type="SMART" id="SM00256"/>
    </source>
</evidence>
<feature type="domain" description="F-box" evidence="1">
    <location>
        <begin position="7"/>
        <end position="48"/>
    </location>
</feature>
<dbReference type="Gene3D" id="1.20.1280.50">
    <property type="match status" value="1"/>
</dbReference>
<comment type="caution">
    <text evidence="2">The sequence shown here is derived from an EMBL/GenBank/DDBJ whole genome shotgun (WGS) entry which is preliminary data.</text>
</comment>
<dbReference type="EMBL" id="RDQH01000331">
    <property type="protein sequence ID" value="RXH97731.1"/>
    <property type="molecule type" value="Genomic_DNA"/>
</dbReference>
<dbReference type="SUPFAM" id="SSF81383">
    <property type="entry name" value="F-box domain"/>
    <property type="match status" value="1"/>
</dbReference>
<evidence type="ECO:0000313" key="2">
    <source>
        <dbReference type="EMBL" id="RXH97731.1"/>
    </source>
</evidence>
<protein>
    <recommendedName>
        <fullName evidence="1">F-box domain-containing protein</fullName>
    </recommendedName>
</protein>
<dbReference type="InterPro" id="IPR051304">
    <property type="entry name" value="SCF_F-box_domain"/>
</dbReference>
<dbReference type="PANTHER" id="PTHR47123:SF15">
    <property type="entry name" value="F-BOX PROTEIN SKIP23"/>
    <property type="match status" value="1"/>
</dbReference>
<dbReference type="STRING" id="3750.A0A498JX04"/>
<keyword evidence="3" id="KW-1185">Reference proteome</keyword>
<accession>A0A498JX04</accession>
<dbReference type="PANTHER" id="PTHR47123">
    <property type="entry name" value="F-BOX PROTEIN SKIP23"/>
    <property type="match status" value="1"/>
</dbReference>
<dbReference type="AlphaFoldDB" id="A0A498JX04"/>
<dbReference type="Proteomes" id="UP000290289">
    <property type="component" value="Chromosome 5"/>
</dbReference>
<dbReference type="SMART" id="SM00256">
    <property type="entry name" value="FBOX"/>
    <property type="match status" value="1"/>
</dbReference>
<dbReference type="InterPro" id="IPR036047">
    <property type="entry name" value="F-box-like_dom_sf"/>
</dbReference>
<dbReference type="Pfam" id="PF00646">
    <property type="entry name" value="F-box"/>
    <property type="match status" value="1"/>
</dbReference>
<gene>
    <name evidence="2" type="ORF">DVH24_010056</name>
</gene>
<dbReference type="Pfam" id="PF03478">
    <property type="entry name" value="Beta-prop_KIB1-4"/>
    <property type="match status" value="1"/>
</dbReference>
<reference evidence="2 3" key="1">
    <citation type="submission" date="2018-10" db="EMBL/GenBank/DDBJ databases">
        <title>A high-quality apple genome assembly.</title>
        <authorList>
            <person name="Hu J."/>
        </authorList>
    </citation>
    <scope>NUCLEOTIDE SEQUENCE [LARGE SCALE GENOMIC DNA]</scope>
    <source>
        <strain evidence="3">cv. HFTH1</strain>
        <tissue evidence="2">Young leaf</tissue>
    </source>
</reference>
<name>A0A498JX04_MALDO</name>
<organism evidence="2 3">
    <name type="scientific">Malus domestica</name>
    <name type="common">Apple</name>
    <name type="synonym">Pyrus malus</name>
    <dbReference type="NCBI Taxonomy" id="3750"/>
    <lineage>
        <taxon>Eukaryota</taxon>
        <taxon>Viridiplantae</taxon>
        <taxon>Streptophyta</taxon>
        <taxon>Embryophyta</taxon>
        <taxon>Tracheophyta</taxon>
        <taxon>Spermatophyta</taxon>
        <taxon>Magnoliopsida</taxon>
        <taxon>eudicotyledons</taxon>
        <taxon>Gunneridae</taxon>
        <taxon>Pentapetalae</taxon>
        <taxon>rosids</taxon>
        <taxon>fabids</taxon>
        <taxon>Rosales</taxon>
        <taxon>Rosaceae</taxon>
        <taxon>Amygdaloideae</taxon>
        <taxon>Maleae</taxon>
        <taxon>Malus</taxon>
    </lineage>
</organism>
<sequence length="445" mass="50473">MADWSKLPKDLLEEIARRLESAFYLLRFRSVCSSWRSSVTSRPRRLPGRFPFLTNHGICATSLGFHLSQRSIFLMGLPNSRNQRDPDRWLVKIEEDVPGRMHLLNPLSRFQLKPLPEAFPKVLDLSKFRVFELGGEFVLHYVHFRPFGNGNSLGDDGNLYMEKVVFMCSGSESNDFVLLTIHVSGKLAMFKSEDKRWTIIHDMPSPYDDVIMFKGQFYAVDGTGRTVTVGLNSNLSLVANPVFGGDKKFLVESSGELLVVDMYLSIAAPGDLDDLDVDDEVLQMQFSGCLTERTVRFEVFKLDREGKKLVEMKSLGDRVLFLGDDCTFSASASQLSVCKGNCILFTDNFFYMGSEEECVFKARDIGVFDLDDCSIAPLSDYPEYSKLFWPPPDWVASTTSERNHDIQLLLLLGVLWYNSVAIRVMKKMVHPIQGYEEHGVPRVTS</sequence>
<proteinExistence type="predicted"/>
<evidence type="ECO:0000313" key="3">
    <source>
        <dbReference type="Proteomes" id="UP000290289"/>
    </source>
</evidence>
<dbReference type="InterPro" id="IPR005174">
    <property type="entry name" value="KIB1-4_b-propeller"/>
</dbReference>